<reference evidence="3 4" key="1">
    <citation type="journal article" date="2013" name="PLoS Genet.">
        <title>Distinctive expansion of potential virulence genes in the genome of the oomycete fish pathogen Saprolegnia parasitica.</title>
        <authorList>
            <person name="Jiang R.H."/>
            <person name="de Bruijn I."/>
            <person name="Haas B.J."/>
            <person name="Belmonte R."/>
            <person name="Lobach L."/>
            <person name="Christie J."/>
            <person name="van den Ackerveken G."/>
            <person name="Bottin A."/>
            <person name="Bulone V."/>
            <person name="Diaz-Moreno S.M."/>
            <person name="Dumas B."/>
            <person name="Fan L."/>
            <person name="Gaulin E."/>
            <person name="Govers F."/>
            <person name="Grenville-Briggs L.J."/>
            <person name="Horner N.R."/>
            <person name="Levin J.Z."/>
            <person name="Mammella M."/>
            <person name="Meijer H.J."/>
            <person name="Morris P."/>
            <person name="Nusbaum C."/>
            <person name="Oome S."/>
            <person name="Phillips A.J."/>
            <person name="van Rooyen D."/>
            <person name="Rzeszutek E."/>
            <person name="Saraiva M."/>
            <person name="Secombes C.J."/>
            <person name="Seidl M.F."/>
            <person name="Snel B."/>
            <person name="Stassen J.H."/>
            <person name="Sykes S."/>
            <person name="Tripathy S."/>
            <person name="van den Berg H."/>
            <person name="Vega-Arreguin J.C."/>
            <person name="Wawra S."/>
            <person name="Young S.K."/>
            <person name="Zeng Q."/>
            <person name="Dieguez-Uribeondo J."/>
            <person name="Russ C."/>
            <person name="Tyler B.M."/>
            <person name="van West P."/>
        </authorList>
    </citation>
    <scope>NUCLEOTIDE SEQUENCE [LARGE SCALE GENOMIC DNA]</scope>
    <source>
        <strain evidence="3 4">CBS 223.65</strain>
    </source>
</reference>
<evidence type="ECO:0000259" key="2">
    <source>
        <dbReference type="Pfam" id="PF24906"/>
    </source>
</evidence>
<evidence type="ECO:0000256" key="1">
    <source>
        <dbReference type="SAM" id="MobiDB-lite"/>
    </source>
</evidence>
<organism evidence="3 4">
    <name type="scientific">Saprolegnia parasitica (strain CBS 223.65)</name>
    <dbReference type="NCBI Taxonomy" id="695850"/>
    <lineage>
        <taxon>Eukaryota</taxon>
        <taxon>Sar</taxon>
        <taxon>Stramenopiles</taxon>
        <taxon>Oomycota</taxon>
        <taxon>Saprolegniomycetes</taxon>
        <taxon>Saprolegniales</taxon>
        <taxon>Saprolegniaceae</taxon>
        <taxon>Saprolegnia</taxon>
    </lineage>
</organism>
<dbReference type="EMBL" id="KK583240">
    <property type="protein sequence ID" value="KDO24597.1"/>
    <property type="molecule type" value="Genomic_DNA"/>
</dbReference>
<dbReference type="VEuPathDB" id="FungiDB:SPRG_10128"/>
<keyword evidence="4" id="KW-1185">Reference proteome</keyword>
<dbReference type="GeneID" id="24132252"/>
<dbReference type="InterPro" id="IPR056866">
    <property type="entry name" value="Znf_WRKY19"/>
</dbReference>
<dbReference type="KEGG" id="spar:SPRG_10128"/>
<feature type="region of interest" description="Disordered" evidence="1">
    <location>
        <begin position="46"/>
        <end position="77"/>
    </location>
</feature>
<dbReference type="Proteomes" id="UP000030745">
    <property type="component" value="Unassembled WGS sequence"/>
</dbReference>
<dbReference type="PANTHER" id="PTHR31827:SF1">
    <property type="entry name" value="EMB|CAB89363.1"/>
    <property type="match status" value="1"/>
</dbReference>
<dbReference type="STRING" id="695850.A0A067CCR1"/>
<dbReference type="AlphaFoldDB" id="A0A067CCR1"/>
<dbReference type="OrthoDB" id="67569at2759"/>
<feature type="compositionally biased region" description="Low complexity" evidence="1">
    <location>
        <begin position="48"/>
        <end position="58"/>
    </location>
</feature>
<name>A0A067CCR1_SAPPC</name>
<dbReference type="PANTHER" id="PTHR31827">
    <property type="entry name" value="EMB|CAB89363.1"/>
    <property type="match status" value="1"/>
</dbReference>
<feature type="domain" description="WRKY19-like zinc finger" evidence="2">
    <location>
        <begin position="75"/>
        <end position="97"/>
    </location>
</feature>
<evidence type="ECO:0000313" key="4">
    <source>
        <dbReference type="Proteomes" id="UP000030745"/>
    </source>
</evidence>
<sequence length="159" mass="16803">MPALCALGGCSKFGKVHGLCLLHYRMQCIVQKASALRHATAGYHAGYSSDDTSSTSSSAEPRRLLPSTKPNSKNRKCKVDGCSSCARRYGLCSRHGGSKLCDIDGCSTPAQTGGRCRAHGGGTLCKAPRCTSFARFQGFCSVHASGVRPHADDRSFSPC</sequence>
<dbReference type="RefSeq" id="XP_012204665.1">
    <property type="nucleotide sequence ID" value="XM_012349275.1"/>
</dbReference>
<gene>
    <name evidence="3" type="ORF">SPRG_10128</name>
</gene>
<dbReference type="OMA" id="RMQCIVQ"/>
<proteinExistence type="predicted"/>
<accession>A0A067CCR1</accession>
<dbReference type="Pfam" id="PF24906">
    <property type="entry name" value="Zf_WRKY19"/>
    <property type="match status" value="1"/>
</dbReference>
<evidence type="ECO:0000313" key="3">
    <source>
        <dbReference type="EMBL" id="KDO24597.1"/>
    </source>
</evidence>
<protein>
    <recommendedName>
        <fullName evidence="2">WRKY19-like zinc finger domain-containing protein</fullName>
    </recommendedName>
</protein>